<proteinExistence type="inferred from homology"/>
<feature type="domain" description="Capsule synthesis protein CapA" evidence="2">
    <location>
        <begin position="2"/>
        <end position="233"/>
    </location>
</feature>
<protein>
    <recommendedName>
        <fullName evidence="2">Capsule synthesis protein CapA domain-containing protein</fullName>
    </recommendedName>
</protein>
<organism evidence="3 4">
    <name type="scientific">Halorhodospira neutriphila</name>
    <dbReference type="NCBI Taxonomy" id="168379"/>
    <lineage>
        <taxon>Bacteria</taxon>
        <taxon>Pseudomonadati</taxon>
        <taxon>Pseudomonadota</taxon>
        <taxon>Gammaproteobacteria</taxon>
        <taxon>Chromatiales</taxon>
        <taxon>Ectothiorhodospiraceae</taxon>
        <taxon>Halorhodospira</taxon>
    </lineage>
</organism>
<accession>A0ABS1E527</accession>
<comment type="similarity">
    <text evidence="1">Belongs to the CapA family.</text>
</comment>
<dbReference type="Proteomes" id="UP000738126">
    <property type="component" value="Unassembled WGS sequence"/>
</dbReference>
<dbReference type="InterPro" id="IPR029052">
    <property type="entry name" value="Metallo-depent_PP-like"/>
</dbReference>
<dbReference type="PANTHER" id="PTHR33393">
    <property type="entry name" value="POLYGLUTAMINE SYNTHESIS ACCESSORY PROTEIN RV0574C-RELATED"/>
    <property type="match status" value="1"/>
</dbReference>
<dbReference type="SUPFAM" id="SSF56300">
    <property type="entry name" value="Metallo-dependent phosphatases"/>
    <property type="match status" value="1"/>
</dbReference>
<evidence type="ECO:0000313" key="4">
    <source>
        <dbReference type="Proteomes" id="UP000738126"/>
    </source>
</evidence>
<evidence type="ECO:0000256" key="1">
    <source>
        <dbReference type="ARBA" id="ARBA00005662"/>
    </source>
</evidence>
<gene>
    <name evidence="3" type="ORF">CKO13_02595</name>
</gene>
<reference evidence="3 4" key="1">
    <citation type="journal article" date="2020" name="Microorganisms">
        <title>Osmotic Adaptation and Compatible Solute Biosynthesis of Phototrophic Bacteria as Revealed from Genome Analyses.</title>
        <authorList>
            <person name="Imhoff J.F."/>
            <person name="Rahn T."/>
            <person name="Kunzel S."/>
            <person name="Keller A."/>
            <person name="Neulinger S.C."/>
        </authorList>
    </citation>
    <scope>NUCLEOTIDE SEQUENCE [LARGE SCALE GENOMIC DNA]</scope>
    <source>
        <strain evidence="3 4">DSM 15116</strain>
    </source>
</reference>
<sequence>MEILFFGDWCHQSSDEGKPIVEHSALNRAITRSDAIIANFEGAIKSAEGHFIKKTGPYLSQSPISPRLISALGVTHCSLANNHTLDYGESGLINTVNALSAQRVATFGFATPDFGDWRTFWIGEPGDGGVALIGGAEREFTVDAKSRASSIDPIELHRAVIKAIGEGYSAIPILHGGLEWDPLPPPHLRRLARWLIECGATAVITHHPYFPGFVEHWEGKPIAWSLGSLWRPGLRDKSKTKRDRGYAIKLSISKNNGAVVDCLMSYAIDYNRNKICKLSGEEAKIAQKKQRKHESICRDQNAYSEWWSETIKKERHAYLSIYSFPFMPRTILHPLLALFCLLCRWLQKKPRWLLIQLNGLRCESHHQMWTYSIEAITKREHHDS</sequence>
<comment type="caution">
    <text evidence="3">The sequence shown here is derived from an EMBL/GenBank/DDBJ whole genome shotgun (WGS) entry which is preliminary data.</text>
</comment>
<dbReference type="EMBL" id="NRSH01000015">
    <property type="protein sequence ID" value="MBK1725924.1"/>
    <property type="molecule type" value="Genomic_DNA"/>
</dbReference>
<name>A0ABS1E527_9GAMM</name>
<dbReference type="SMART" id="SM00854">
    <property type="entry name" value="PGA_cap"/>
    <property type="match status" value="1"/>
</dbReference>
<evidence type="ECO:0000259" key="2">
    <source>
        <dbReference type="SMART" id="SM00854"/>
    </source>
</evidence>
<dbReference type="Pfam" id="PF09587">
    <property type="entry name" value="PGA_cap"/>
    <property type="match status" value="1"/>
</dbReference>
<keyword evidence="4" id="KW-1185">Reference proteome</keyword>
<evidence type="ECO:0000313" key="3">
    <source>
        <dbReference type="EMBL" id="MBK1725924.1"/>
    </source>
</evidence>
<dbReference type="RefSeq" id="WP_200256535.1">
    <property type="nucleotide sequence ID" value="NZ_NRSH01000015.1"/>
</dbReference>
<dbReference type="PANTHER" id="PTHR33393:SF13">
    <property type="entry name" value="PGA BIOSYNTHESIS PROTEIN CAPA"/>
    <property type="match status" value="1"/>
</dbReference>
<dbReference type="InterPro" id="IPR052169">
    <property type="entry name" value="CW_Biosynth-Accessory"/>
</dbReference>
<dbReference type="InterPro" id="IPR019079">
    <property type="entry name" value="Capsule_synth_CapA"/>
</dbReference>